<dbReference type="OrthoDB" id="75530at2157"/>
<keyword evidence="3" id="KW-1185">Reference proteome</keyword>
<sequence>MSKYTGVIIFIFILIVFSVAVIYLYSSESSINAVMPDISDSITSGDSDYNQAVDLLNGKNYDESKNKAISAKNNFNQSIIKLESIRDNLTSVDDDVHKNYINTVLSELELKMNATDYLLDAIGCYKSYRNSTGNSYAYEANELMNQALEFQNVRNDLVKKNPDLFK</sequence>
<dbReference type="RefSeq" id="WP_149731047.1">
    <property type="nucleotide sequence ID" value="NZ_FMXB01000002.1"/>
</dbReference>
<evidence type="ECO:0000313" key="2">
    <source>
        <dbReference type="EMBL" id="SDA41336.1"/>
    </source>
</evidence>
<keyword evidence="1" id="KW-0812">Transmembrane</keyword>
<gene>
    <name evidence="2" type="ORF">SAMN02910315_00414</name>
</gene>
<reference evidence="2 3" key="1">
    <citation type="submission" date="2016-10" db="EMBL/GenBank/DDBJ databases">
        <authorList>
            <person name="Varghese N."/>
            <person name="Submissions S."/>
        </authorList>
    </citation>
    <scope>NUCLEOTIDE SEQUENCE [LARGE SCALE GENOMIC DNA]</scope>
    <source>
        <strain evidence="2 3">DSM 16643</strain>
    </source>
</reference>
<dbReference type="EMBL" id="FMXB01000002">
    <property type="protein sequence ID" value="SDA41336.1"/>
    <property type="molecule type" value="Genomic_DNA"/>
</dbReference>
<dbReference type="Proteomes" id="UP000323439">
    <property type="component" value="Unassembled WGS sequence"/>
</dbReference>
<keyword evidence="1" id="KW-0472">Membrane</keyword>
<evidence type="ECO:0000313" key="3">
    <source>
        <dbReference type="Proteomes" id="UP000323439"/>
    </source>
</evidence>
<keyword evidence="1" id="KW-1133">Transmembrane helix</keyword>
<name>A0A1G5V7F9_9EURY</name>
<protein>
    <submittedName>
        <fullName evidence="2">Uncharacterized protein</fullName>
    </submittedName>
</protein>
<dbReference type="AlphaFoldDB" id="A0A1G5V7F9"/>
<evidence type="ECO:0000256" key="1">
    <source>
        <dbReference type="SAM" id="Phobius"/>
    </source>
</evidence>
<dbReference type="STRING" id="230361.sm9_0801"/>
<accession>A0A1G5V7F9</accession>
<proteinExistence type="predicted"/>
<organism evidence="2 3">
    <name type="scientific">Methanobrevibacter millerae</name>
    <dbReference type="NCBI Taxonomy" id="230361"/>
    <lineage>
        <taxon>Archaea</taxon>
        <taxon>Methanobacteriati</taxon>
        <taxon>Methanobacteriota</taxon>
        <taxon>Methanomada group</taxon>
        <taxon>Methanobacteria</taxon>
        <taxon>Methanobacteriales</taxon>
        <taxon>Methanobacteriaceae</taxon>
        <taxon>Methanobrevibacter</taxon>
    </lineage>
</organism>
<feature type="transmembrane region" description="Helical" evidence="1">
    <location>
        <begin position="6"/>
        <end position="25"/>
    </location>
</feature>